<feature type="domain" description="DUF6265" evidence="1">
    <location>
        <begin position="36"/>
        <end position="154"/>
    </location>
</feature>
<dbReference type="AlphaFoldDB" id="A0A382LNC1"/>
<organism evidence="2">
    <name type="scientific">marine metagenome</name>
    <dbReference type="NCBI Taxonomy" id="408172"/>
    <lineage>
        <taxon>unclassified sequences</taxon>
        <taxon>metagenomes</taxon>
        <taxon>ecological metagenomes</taxon>
    </lineage>
</organism>
<proteinExistence type="predicted"/>
<dbReference type="Pfam" id="PF19780">
    <property type="entry name" value="DUF6265"/>
    <property type="match status" value="1"/>
</dbReference>
<reference evidence="2" key="1">
    <citation type="submission" date="2018-05" db="EMBL/GenBank/DDBJ databases">
        <authorList>
            <person name="Lanie J.A."/>
            <person name="Ng W.-L."/>
            <person name="Kazmierczak K.M."/>
            <person name="Andrzejewski T.M."/>
            <person name="Davidsen T.M."/>
            <person name="Wayne K.J."/>
            <person name="Tettelin H."/>
            <person name="Glass J.I."/>
            <person name="Rusch D."/>
            <person name="Podicherti R."/>
            <person name="Tsui H.-C.T."/>
            <person name="Winkler M.E."/>
        </authorList>
    </citation>
    <scope>NUCLEOTIDE SEQUENCE</scope>
</reference>
<evidence type="ECO:0000313" key="2">
    <source>
        <dbReference type="EMBL" id="SVC38228.1"/>
    </source>
</evidence>
<gene>
    <name evidence="2" type="ORF">METZ01_LOCUS291082</name>
</gene>
<name>A0A382LNC1_9ZZZZ</name>
<protein>
    <recommendedName>
        <fullName evidence="1">DUF6265 domain-containing protein</fullName>
    </recommendedName>
</protein>
<evidence type="ECO:0000259" key="1">
    <source>
        <dbReference type="Pfam" id="PF19780"/>
    </source>
</evidence>
<accession>A0A382LNC1</accession>
<sequence length="176" mass="19722">MRSLQSSLIILTIIVVLATAVIGGEEKPKLSINALSWLAGQREGPHDGGLLEQTWLSPRSGTITALVRSSEESDTRFVEIIHIREINGRLELNLQIFNNLLEPNSISSTHSPIHKFELTEIGDRYVFFRGVSSGAHRSLSYQLSDENIFFIRIETNVGEKIEVQLKPILFEATSKH</sequence>
<dbReference type="InterPro" id="IPR046232">
    <property type="entry name" value="DUF6265"/>
</dbReference>
<dbReference type="EMBL" id="UINC01088208">
    <property type="protein sequence ID" value="SVC38228.1"/>
    <property type="molecule type" value="Genomic_DNA"/>
</dbReference>